<dbReference type="PANTHER" id="PTHR43798:SF31">
    <property type="entry name" value="AB HYDROLASE SUPERFAMILY PROTEIN YCLE"/>
    <property type="match status" value="1"/>
</dbReference>
<dbReference type="InterPro" id="IPR045004">
    <property type="entry name" value="ECH_dom"/>
</dbReference>
<dbReference type="Gene3D" id="3.40.50.1820">
    <property type="entry name" value="alpha/beta hydrolase"/>
    <property type="match status" value="1"/>
</dbReference>
<accession>A0A0F8W7X5</accession>
<dbReference type="InterPro" id="IPR029045">
    <property type="entry name" value="ClpP/crotonase-like_dom_sf"/>
</dbReference>
<comment type="caution">
    <text evidence="4">The sequence shown here is derived from an EMBL/GenBank/DDBJ whole genome shotgun (WGS) entry which is preliminary data.</text>
</comment>
<dbReference type="Gene3D" id="3.90.226.10">
    <property type="entry name" value="2-enoyl-CoA Hydratase, Chain A, domain 1"/>
    <property type="match status" value="1"/>
</dbReference>
<evidence type="ECO:0000256" key="1">
    <source>
        <dbReference type="ARBA" id="ARBA00022801"/>
    </source>
</evidence>
<feature type="domain" description="AB hydrolase-1" evidence="2">
    <location>
        <begin position="34"/>
        <end position="137"/>
    </location>
</feature>
<dbReference type="SUPFAM" id="SSF52096">
    <property type="entry name" value="ClpP/crotonase"/>
    <property type="match status" value="1"/>
</dbReference>
<dbReference type="Pfam" id="PF16113">
    <property type="entry name" value="ECH_2"/>
    <property type="match status" value="1"/>
</dbReference>
<proteinExistence type="predicted"/>
<feature type="non-terminal residue" evidence="4">
    <location>
        <position position="346"/>
    </location>
</feature>
<evidence type="ECO:0000313" key="4">
    <source>
        <dbReference type="EMBL" id="KKK52877.1"/>
    </source>
</evidence>
<feature type="domain" description="Enoyl-CoA hydratase/isomerase" evidence="3">
    <location>
        <begin position="232"/>
        <end position="346"/>
    </location>
</feature>
<reference evidence="4" key="1">
    <citation type="journal article" date="2015" name="Nature">
        <title>Complex archaea that bridge the gap between prokaryotes and eukaryotes.</title>
        <authorList>
            <person name="Spang A."/>
            <person name="Saw J.H."/>
            <person name="Jorgensen S.L."/>
            <person name="Zaremba-Niedzwiedzka K."/>
            <person name="Martijn J."/>
            <person name="Lind A.E."/>
            <person name="van Eijk R."/>
            <person name="Schleper C."/>
            <person name="Guy L."/>
            <person name="Ettema T.J."/>
        </authorList>
    </citation>
    <scope>NUCLEOTIDE SEQUENCE</scope>
</reference>
<evidence type="ECO:0000259" key="3">
    <source>
        <dbReference type="Pfam" id="PF16113"/>
    </source>
</evidence>
<dbReference type="InterPro" id="IPR000073">
    <property type="entry name" value="AB_hydrolase_1"/>
</dbReference>
<dbReference type="EMBL" id="LAZR01066793">
    <property type="protein sequence ID" value="KKK52877.1"/>
    <property type="molecule type" value="Genomic_DNA"/>
</dbReference>
<dbReference type="GO" id="GO:0016020">
    <property type="term" value="C:membrane"/>
    <property type="evidence" value="ECO:0007669"/>
    <property type="project" value="TreeGrafter"/>
</dbReference>
<keyword evidence="1" id="KW-0378">Hydrolase</keyword>
<dbReference type="PANTHER" id="PTHR43798">
    <property type="entry name" value="MONOACYLGLYCEROL LIPASE"/>
    <property type="match status" value="1"/>
</dbReference>
<sequence>DGTRIAYATAGQGPPLVKAANWLNHLEFDWQSPIWGHLLRGLAEDRQLVRYDERGTGLSDHDVENMSFESWVADLGAVVDAAGLERFALLGISQGGPVAVAYAVQNPERVSHLILYGTYARFLQSPDAEKQREYTDAVLVLMKQAWGRNNSAFRQMFTTYFIPDGTTEQMRWFNDLERESASPENATRIYKELRNLDVSELAPKVTAPTLVLHCRRDQACPFRFGRELASLIPDAATDPGPAPIEDRRALIDRAFGGATLADAVDMLAQDTTDFSAETLKRLQAVSPLSAVTTFALIRTSRELDTIEAALELEYRATHRAIEHGDLLEGIRAQIIDKDRNPNWRHA</sequence>
<dbReference type="PRINTS" id="PR00111">
    <property type="entry name" value="ABHYDROLASE"/>
</dbReference>
<protein>
    <submittedName>
        <fullName evidence="4">Uncharacterized protein</fullName>
    </submittedName>
</protein>
<dbReference type="GO" id="GO:0016787">
    <property type="term" value="F:hydrolase activity"/>
    <property type="evidence" value="ECO:0007669"/>
    <property type="project" value="UniProtKB-KW"/>
</dbReference>
<dbReference type="InterPro" id="IPR050266">
    <property type="entry name" value="AB_hydrolase_sf"/>
</dbReference>
<dbReference type="AlphaFoldDB" id="A0A0F8W7X5"/>
<evidence type="ECO:0000259" key="2">
    <source>
        <dbReference type="Pfam" id="PF00561"/>
    </source>
</evidence>
<dbReference type="Pfam" id="PF00561">
    <property type="entry name" value="Abhydrolase_1"/>
    <property type="match status" value="1"/>
</dbReference>
<dbReference type="InterPro" id="IPR029058">
    <property type="entry name" value="AB_hydrolase_fold"/>
</dbReference>
<name>A0A0F8W7X5_9ZZZZ</name>
<gene>
    <name evidence="4" type="ORF">LCGC14_3100480</name>
</gene>
<organism evidence="4">
    <name type="scientific">marine sediment metagenome</name>
    <dbReference type="NCBI Taxonomy" id="412755"/>
    <lineage>
        <taxon>unclassified sequences</taxon>
        <taxon>metagenomes</taxon>
        <taxon>ecological metagenomes</taxon>
    </lineage>
</organism>
<feature type="non-terminal residue" evidence="4">
    <location>
        <position position="1"/>
    </location>
</feature>
<dbReference type="SUPFAM" id="SSF53474">
    <property type="entry name" value="alpha/beta-Hydrolases"/>
    <property type="match status" value="1"/>
</dbReference>